<dbReference type="PROSITE" id="PS50017">
    <property type="entry name" value="DEATH_DOMAIN"/>
    <property type="match status" value="1"/>
</dbReference>
<dbReference type="InterPro" id="IPR022325">
    <property type="entry name" value="TNFR_16"/>
</dbReference>
<feature type="disulfide bond" evidence="11">
    <location>
        <begin position="132"/>
        <end position="145"/>
    </location>
</feature>
<dbReference type="Gene3D" id="2.10.50.10">
    <property type="entry name" value="Tumor Necrosis Factor Receptor, subunit A, domain 2"/>
    <property type="match status" value="4"/>
</dbReference>
<evidence type="ECO:0000256" key="7">
    <source>
        <dbReference type="ARBA" id="ARBA00022989"/>
    </source>
</evidence>
<dbReference type="GO" id="GO:0005886">
    <property type="term" value="C:plasma membrane"/>
    <property type="evidence" value="ECO:0007669"/>
    <property type="project" value="UniProtKB-SubCell"/>
</dbReference>
<keyword evidence="3 13" id="KW-0812">Transmembrane</keyword>
<evidence type="ECO:0000256" key="14">
    <source>
        <dbReference type="SAM" id="SignalP"/>
    </source>
</evidence>
<evidence type="ECO:0000256" key="9">
    <source>
        <dbReference type="ARBA" id="ARBA00023157"/>
    </source>
</evidence>
<evidence type="ECO:0000256" key="12">
    <source>
        <dbReference type="SAM" id="MobiDB-lite"/>
    </source>
</evidence>
<feature type="repeat" description="TNFR-Cys" evidence="11">
    <location>
        <begin position="112"/>
        <end position="153"/>
    </location>
</feature>
<sequence>MGRPRSPLILAKLLFVRFSTLPFHFPLQVSAHQGCESGLTALGECCDLCPWGYGVAVPCGASNTKCEPCKENATFSSVTSATEPCQPCSTCPDNVLVAEACTPVRDTLCASRCPQGHYLRAGNGSSSQCLPCQACQEGYGALKPCGPKANSVCQKCPEGFYSEEKSPSAPCLRCRMECNESEVMIRDCTPLSDTLCMDKELQILKRTEGDPVSPNNSSSSSEFVPPLPEENSKNIIPVYCSILAAVVVGLLAYVAFKCWSTCKQKQQLAKARAGELGASPEGEKLHSDSGVFLDTHSLQDHHQLGKAPKTEPRLYVNLPPHKQEEVEQLLETAGHGKDWRCLANQLGYEEEAIDTFGRGEAPTHTLLSDWSAKEGATLEALCTALAGIERPDVVENLTGPTEASSVV</sequence>
<feature type="disulfide bond" evidence="11">
    <location>
        <begin position="178"/>
        <end position="196"/>
    </location>
</feature>
<dbReference type="CDD" id="cd13416">
    <property type="entry name" value="TNFRSF16"/>
    <property type="match status" value="1"/>
</dbReference>
<evidence type="ECO:0000313" key="17">
    <source>
        <dbReference type="Ensembl" id="ENSSPUP00000016731.1"/>
    </source>
</evidence>
<feature type="domain" description="TNFR-Cys" evidence="16">
    <location>
        <begin position="112"/>
        <end position="153"/>
    </location>
</feature>
<dbReference type="SUPFAM" id="SSF57586">
    <property type="entry name" value="TNF receptor-like"/>
    <property type="match status" value="2"/>
</dbReference>
<dbReference type="InterPro" id="IPR000488">
    <property type="entry name" value="Death_dom"/>
</dbReference>
<accession>A0A8D0L957</accession>
<evidence type="ECO:0000256" key="5">
    <source>
        <dbReference type="ARBA" id="ARBA00022729"/>
    </source>
</evidence>
<dbReference type="InterPro" id="IPR001368">
    <property type="entry name" value="TNFR/NGFR_Cys_rich_reg"/>
</dbReference>
<dbReference type="GO" id="GO:0006915">
    <property type="term" value="P:apoptotic process"/>
    <property type="evidence" value="ECO:0007669"/>
    <property type="project" value="UniProtKB-KW"/>
</dbReference>
<evidence type="ECO:0000256" key="1">
    <source>
        <dbReference type="ARBA" id="ARBA00004162"/>
    </source>
</evidence>
<organism evidence="17 18">
    <name type="scientific">Sphenodon punctatus</name>
    <name type="common">Tuatara</name>
    <name type="synonym">Hatteria punctata</name>
    <dbReference type="NCBI Taxonomy" id="8508"/>
    <lineage>
        <taxon>Eukaryota</taxon>
        <taxon>Metazoa</taxon>
        <taxon>Chordata</taxon>
        <taxon>Craniata</taxon>
        <taxon>Vertebrata</taxon>
        <taxon>Euteleostomi</taxon>
        <taxon>Lepidosauria</taxon>
        <taxon>Sphenodontia</taxon>
        <taxon>Sphenodontidae</taxon>
        <taxon>Sphenodon</taxon>
    </lineage>
</organism>
<dbReference type="InterPro" id="IPR011029">
    <property type="entry name" value="DEATH-like_dom_sf"/>
</dbReference>
<dbReference type="AlphaFoldDB" id="A0A8D0L957"/>
<dbReference type="PROSITE" id="PS50050">
    <property type="entry name" value="TNFR_NGFR_2"/>
    <property type="match status" value="3"/>
</dbReference>
<evidence type="ECO:0000259" key="16">
    <source>
        <dbReference type="PROSITE" id="PS50050"/>
    </source>
</evidence>
<dbReference type="Pfam" id="PF00531">
    <property type="entry name" value="Death"/>
    <property type="match status" value="1"/>
</dbReference>
<feature type="repeat" description="TNFR-Cys" evidence="11">
    <location>
        <begin position="68"/>
        <end position="109"/>
    </location>
</feature>
<dbReference type="SUPFAM" id="SSF47986">
    <property type="entry name" value="DEATH domain"/>
    <property type="match status" value="1"/>
</dbReference>
<reference evidence="17" key="1">
    <citation type="submission" date="2025-08" db="UniProtKB">
        <authorList>
            <consortium name="Ensembl"/>
        </authorList>
    </citation>
    <scope>IDENTIFICATION</scope>
</reference>
<dbReference type="Pfam" id="PF00020">
    <property type="entry name" value="TNFR_c6"/>
    <property type="match status" value="3"/>
</dbReference>
<dbReference type="Gene3D" id="1.10.533.10">
    <property type="entry name" value="Death Domain, Fas"/>
    <property type="match status" value="1"/>
</dbReference>
<dbReference type="GO" id="GO:0009986">
    <property type="term" value="C:cell surface"/>
    <property type="evidence" value="ECO:0007669"/>
    <property type="project" value="TreeGrafter"/>
</dbReference>
<reference evidence="17" key="2">
    <citation type="submission" date="2025-09" db="UniProtKB">
        <authorList>
            <consortium name="Ensembl"/>
        </authorList>
    </citation>
    <scope>IDENTIFICATION</scope>
</reference>
<keyword evidence="9 11" id="KW-1015">Disulfide bond</keyword>
<keyword evidence="18" id="KW-1185">Reference proteome</keyword>
<name>A0A8D0L957_SPHPU</name>
<feature type="disulfide bond" evidence="11">
    <location>
        <begin position="156"/>
        <end position="171"/>
    </location>
</feature>
<dbReference type="GO" id="GO:0005035">
    <property type="term" value="F:death receptor activity"/>
    <property type="evidence" value="ECO:0007669"/>
    <property type="project" value="TreeGrafter"/>
</dbReference>
<dbReference type="GO" id="GO:0015026">
    <property type="term" value="F:coreceptor activity"/>
    <property type="evidence" value="ECO:0007669"/>
    <property type="project" value="TreeGrafter"/>
</dbReference>
<keyword evidence="6" id="KW-0677">Repeat</keyword>
<dbReference type="InterPro" id="IPR041448">
    <property type="entry name" value="TNFR16_TM"/>
</dbReference>
<dbReference type="GO" id="GO:0007266">
    <property type="term" value="P:Rho protein signal transduction"/>
    <property type="evidence" value="ECO:0007669"/>
    <property type="project" value="TreeGrafter"/>
</dbReference>
<feature type="region of interest" description="Disordered" evidence="12">
    <location>
        <begin position="207"/>
        <end position="227"/>
    </location>
</feature>
<evidence type="ECO:0000256" key="8">
    <source>
        <dbReference type="ARBA" id="ARBA00023136"/>
    </source>
</evidence>
<feature type="chain" id="PRO_5034797203" evidence="14">
    <location>
        <begin position="32"/>
        <end position="407"/>
    </location>
</feature>
<feature type="domain" description="TNFR-Cys" evidence="16">
    <location>
        <begin position="155"/>
        <end position="196"/>
    </location>
</feature>
<evidence type="ECO:0000256" key="6">
    <source>
        <dbReference type="ARBA" id="ARBA00022737"/>
    </source>
</evidence>
<dbReference type="Ensembl" id="ENSSPUT00000017819.1">
    <property type="protein sequence ID" value="ENSSPUP00000016731.1"/>
    <property type="gene ID" value="ENSSPUG00000012879.1"/>
</dbReference>
<dbReference type="Pfam" id="PF18422">
    <property type="entry name" value="TNFR_16_TM"/>
    <property type="match status" value="1"/>
</dbReference>
<dbReference type="SMART" id="SM00208">
    <property type="entry name" value="TNFR"/>
    <property type="match status" value="4"/>
</dbReference>
<evidence type="ECO:0000256" key="3">
    <source>
        <dbReference type="ARBA" id="ARBA00022692"/>
    </source>
</evidence>
<dbReference type="Gene3D" id="6.10.250.1780">
    <property type="match status" value="1"/>
</dbReference>
<evidence type="ECO:0000256" key="4">
    <source>
        <dbReference type="ARBA" id="ARBA00022703"/>
    </source>
</evidence>
<evidence type="ECO:0000256" key="10">
    <source>
        <dbReference type="ARBA" id="ARBA00023180"/>
    </source>
</evidence>
<feature type="domain" description="TNFR-Cys" evidence="16">
    <location>
        <begin position="68"/>
        <end position="109"/>
    </location>
</feature>
<feature type="compositionally biased region" description="Low complexity" evidence="12">
    <location>
        <begin position="211"/>
        <end position="224"/>
    </location>
</feature>
<keyword evidence="2" id="KW-1003">Cell membrane</keyword>
<evidence type="ECO:0000256" key="2">
    <source>
        <dbReference type="ARBA" id="ARBA00022475"/>
    </source>
</evidence>
<dbReference type="GO" id="GO:0048406">
    <property type="term" value="F:nerve growth factor binding"/>
    <property type="evidence" value="ECO:0007669"/>
    <property type="project" value="TreeGrafter"/>
</dbReference>
<feature type="signal peptide" evidence="14">
    <location>
        <begin position="1"/>
        <end position="31"/>
    </location>
</feature>
<comment type="caution">
    <text evidence="11">Lacks conserved residue(s) required for the propagation of feature annotation.</text>
</comment>
<comment type="subcellular location">
    <subcellularLocation>
        <location evidence="1">Cell membrane</location>
        <topology evidence="1">Single-pass membrane protein</topology>
    </subcellularLocation>
</comment>
<dbReference type="GeneTree" id="ENSGT00940000165573"/>
<dbReference type="PRINTS" id="PR01966">
    <property type="entry name" value="TNFACTORR16"/>
</dbReference>
<keyword evidence="7 13" id="KW-1133">Transmembrane helix</keyword>
<feature type="disulfide bond" evidence="11">
    <location>
        <begin position="135"/>
        <end position="153"/>
    </location>
</feature>
<feature type="domain" description="Death" evidence="15">
    <location>
        <begin position="336"/>
        <end position="401"/>
    </location>
</feature>
<dbReference type="Proteomes" id="UP000694392">
    <property type="component" value="Unplaced"/>
</dbReference>
<evidence type="ECO:0000256" key="13">
    <source>
        <dbReference type="SAM" id="Phobius"/>
    </source>
</evidence>
<feature type="disulfide bond" evidence="11">
    <location>
        <begin position="91"/>
        <end position="109"/>
    </location>
</feature>
<evidence type="ECO:0000313" key="18">
    <source>
        <dbReference type="Proteomes" id="UP000694392"/>
    </source>
</evidence>
<dbReference type="InterPro" id="IPR034046">
    <property type="entry name" value="TNFRSF16_N"/>
</dbReference>
<dbReference type="SMART" id="SM00005">
    <property type="entry name" value="DEATH"/>
    <property type="match status" value="1"/>
</dbReference>
<feature type="repeat" description="TNFR-Cys" evidence="11">
    <location>
        <begin position="155"/>
        <end position="196"/>
    </location>
</feature>
<keyword evidence="5 14" id="KW-0732">Signal</keyword>
<keyword evidence="4" id="KW-0053">Apoptosis</keyword>
<keyword evidence="8 13" id="KW-0472">Membrane</keyword>
<dbReference type="PANTHER" id="PTHR46605">
    <property type="entry name" value="TUMOR NECROSIS FACTOR RECEPTOR"/>
    <property type="match status" value="1"/>
</dbReference>
<evidence type="ECO:0000259" key="15">
    <source>
        <dbReference type="PROSITE" id="PS50017"/>
    </source>
</evidence>
<feature type="transmembrane region" description="Helical" evidence="13">
    <location>
        <begin position="236"/>
        <end position="256"/>
    </location>
</feature>
<proteinExistence type="predicted"/>
<dbReference type="CDD" id="cd08311">
    <property type="entry name" value="Death_p75NR"/>
    <property type="match status" value="1"/>
</dbReference>
<dbReference type="PANTHER" id="PTHR46605:SF1">
    <property type="entry name" value="DEATH DOMAIN-CONTAINING MEMBRANE PROTEIN NRADD"/>
    <property type="match status" value="1"/>
</dbReference>
<dbReference type="InterPro" id="IPR052302">
    <property type="entry name" value="Neurotrophin_rcpt-DD"/>
</dbReference>
<protein>
    <submittedName>
        <fullName evidence="17">Uncharacterized protein</fullName>
    </submittedName>
</protein>
<keyword evidence="10" id="KW-0325">Glycoprotein</keyword>
<feature type="disulfide bond" evidence="11">
    <location>
        <begin position="88"/>
        <end position="101"/>
    </location>
</feature>
<dbReference type="PROSITE" id="PS00652">
    <property type="entry name" value="TNFR_NGFR_1"/>
    <property type="match status" value="2"/>
</dbReference>
<evidence type="ECO:0000256" key="11">
    <source>
        <dbReference type="PROSITE-ProRule" id="PRU00206"/>
    </source>
</evidence>